<dbReference type="Proteomes" id="UP000327157">
    <property type="component" value="Chromosome 12"/>
</dbReference>
<reference evidence="1 2" key="1">
    <citation type="submission" date="2019-09" db="EMBL/GenBank/DDBJ databases">
        <authorList>
            <person name="Ou C."/>
        </authorList>
    </citation>
    <scope>NUCLEOTIDE SEQUENCE [LARGE SCALE GENOMIC DNA]</scope>
    <source>
        <strain evidence="1">S2</strain>
        <tissue evidence="1">Leaf</tissue>
    </source>
</reference>
<sequence>MGVDVGAGSVARRGSSTIICCVAVVNGPGIDFPGTGKVIDFIYLMKLEVASTRQPLISLW</sequence>
<reference evidence="2" key="2">
    <citation type="submission" date="2019-10" db="EMBL/GenBank/DDBJ databases">
        <title>A de novo genome assembly of a pear dwarfing rootstock.</title>
        <authorList>
            <person name="Wang F."/>
            <person name="Wang J."/>
            <person name="Li S."/>
            <person name="Zhang Y."/>
            <person name="Fang M."/>
            <person name="Ma L."/>
            <person name="Zhao Y."/>
            <person name="Jiang S."/>
        </authorList>
    </citation>
    <scope>NUCLEOTIDE SEQUENCE [LARGE SCALE GENOMIC DNA]</scope>
</reference>
<keyword evidence="2" id="KW-1185">Reference proteome</keyword>
<evidence type="ECO:0000313" key="2">
    <source>
        <dbReference type="Proteomes" id="UP000327157"/>
    </source>
</evidence>
<proteinExistence type="predicted"/>
<organism evidence="1 2">
    <name type="scientific">Pyrus ussuriensis x Pyrus communis</name>
    <dbReference type="NCBI Taxonomy" id="2448454"/>
    <lineage>
        <taxon>Eukaryota</taxon>
        <taxon>Viridiplantae</taxon>
        <taxon>Streptophyta</taxon>
        <taxon>Embryophyta</taxon>
        <taxon>Tracheophyta</taxon>
        <taxon>Spermatophyta</taxon>
        <taxon>Magnoliopsida</taxon>
        <taxon>eudicotyledons</taxon>
        <taxon>Gunneridae</taxon>
        <taxon>Pentapetalae</taxon>
        <taxon>rosids</taxon>
        <taxon>fabids</taxon>
        <taxon>Rosales</taxon>
        <taxon>Rosaceae</taxon>
        <taxon>Amygdaloideae</taxon>
        <taxon>Maleae</taxon>
        <taxon>Pyrus</taxon>
    </lineage>
</organism>
<reference evidence="1 2" key="3">
    <citation type="submission" date="2019-11" db="EMBL/GenBank/DDBJ databases">
        <title>A de novo genome assembly of a pear dwarfing rootstock.</title>
        <authorList>
            <person name="Wang F."/>
            <person name="Wang J."/>
            <person name="Li S."/>
            <person name="Zhang Y."/>
            <person name="Fang M."/>
            <person name="Ma L."/>
            <person name="Zhao Y."/>
            <person name="Jiang S."/>
        </authorList>
    </citation>
    <scope>NUCLEOTIDE SEQUENCE [LARGE SCALE GENOMIC DNA]</scope>
    <source>
        <strain evidence="1">S2</strain>
        <tissue evidence="1">Leaf</tissue>
    </source>
</reference>
<gene>
    <name evidence="1" type="ORF">D8674_008163</name>
</gene>
<dbReference type="EMBL" id="SMOL01000143">
    <property type="protein sequence ID" value="KAB2630644.1"/>
    <property type="molecule type" value="Genomic_DNA"/>
</dbReference>
<protein>
    <submittedName>
        <fullName evidence="1">Uncharacterized protein</fullName>
    </submittedName>
</protein>
<dbReference type="AlphaFoldDB" id="A0A5N5I4W9"/>
<accession>A0A5N5I4W9</accession>
<name>A0A5N5I4W9_9ROSA</name>
<evidence type="ECO:0000313" key="1">
    <source>
        <dbReference type="EMBL" id="KAB2630644.1"/>
    </source>
</evidence>
<comment type="caution">
    <text evidence="1">The sequence shown here is derived from an EMBL/GenBank/DDBJ whole genome shotgun (WGS) entry which is preliminary data.</text>
</comment>